<dbReference type="RefSeq" id="WP_058475465.1">
    <property type="nucleotide sequence ID" value="NZ_CAAAIL010000012.1"/>
</dbReference>
<dbReference type="Proteomes" id="UP000254230">
    <property type="component" value="Unassembled WGS sequence"/>
</dbReference>
<dbReference type="AlphaFoldDB" id="A0A378KQI3"/>
<dbReference type="EMBL" id="UGOW01000001">
    <property type="protein sequence ID" value="STY17144.1"/>
    <property type="molecule type" value="Genomic_DNA"/>
</dbReference>
<evidence type="ECO:0000313" key="3">
    <source>
        <dbReference type="Proteomes" id="UP000054639"/>
    </source>
</evidence>
<accession>A0A378KQI3</accession>
<sequence>MPDIDRDVFAQLEHFKLTSGFNLFNPDVTIDLTEQSKEIYGNAAPGAGFIFILELPDLNLGDDPLNLKLHLYPAFYKDDGLIHGIDHEGKKYPFITDMIIAPIGSLESGIQHDQVASILGLGTKRDHGLLLGGEAWKAGVAVRFLVNLPKREGLIPNDYVLTRDHVSQRWYLHFVNRVPLSINEGCVLAEVDTSTIQGLDEALNRLPDNEHITDYTFAERREITDILAQLPIPKNELLNQEEQSHGFKCYNNRSSTLNVLSIKYTDQYHAFFKSRTHGDSAHAHQLSCEIPLKIFEKIVNALSIGLHFPPESDLGSNPGVLIGPSAHFSIEQEWLKSTLKDINQPPPAEQFNAAPLADNQSGLEHIVSEDVHLDSSSTPEPYSELLSIVNSGFFIEPGIRFKEQFYPNLKALVKALEHHDELIDIQYIAVKGIEKNNEIKEQHPKRDHTQNDYRIILFESICNAESLEEAVDNIKSKFPQLSERLVDATKNTSS</sequence>
<reference evidence="2 4" key="2">
    <citation type="submission" date="2018-06" db="EMBL/GenBank/DDBJ databases">
        <authorList>
            <consortium name="Pathogen Informatics"/>
            <person name="Doyle S."/>
        </authorList>
    </citation>
    <scope>NUCLEOTIDE SEQUENCE [LARGE SCALE GENOMIC DNA]</scope>
    <source>
        <strain evidence="2 4">NCTC12376</strain>
    </source>
</reference>
<keyword evidence="3" id="KW-1185">Reference proteome</keyword>
<proteinExistence type="predicted"/>
<name>A0A378KQI3_9GAMM</name>
<evidence type="ECO:0000313" key="2">
    <source>
        <dbReference type="EMBL" id="STY17144.1"/>
    </source>
</evidence>
<evidence type="ECO:0000313" key="4">
    <source>
        <dbReference type="Proteomes" id="UP000254230"/>
    </source>
</evidence>
<dbReference type="OrthoDB" id="5652981at2"/>
<organism evidence="2 4">
    <name type="scientific">Legionella quateirensis</name>
    <dbReference type="NCBI Taxonomy" id="45072"/>
    <lineage>
        <taxon>Bacteria</taxon>
        <taxon>Pseudomonadati</taxon>
        <taxon>Pseudomonadota</taxon>
        <taxon>Gammaproteobacteria</taxon>
        <taxon>Legionellales</taxon>
        <taxon>Legionellaceae</taxon>
        <taxon>Legionella</taxon>
    </lineage>
</organism>
<dbReference type="Proteomes" id="UP000054639">
    <property type="component" value="Unassembled WGS sequence"/>
</dbReference>
<reference evidence="1 3" key="1">
    <citation type="submission" date="2015-11" db="EMBL/GenBank/DDBJ databases">
        <title>Genomic analysis of 38 Legionella species identifies large and diverse effector repertoires.</title>
        <authorList>
            <person name="Burstein D."/>
            <person name="Amaro F."/>
            <person name="Zusman T."/>
            <person name="Lifshitz Z."/>
            <person name="Cohen O."/>
            <person name="Gilbert J.A."/>
            <person name="Pupko T."/>
            <person name="Shuman H.A."/>
            <person name="Segal G."/>
        </authorList>
    </citation>
    <scope>NUCLEOTIDE SEQUENCE [LARGE SCALE GENOMIC DNA]</scope>
    <source>
        <strain evidence="1 3">ATCC 49507</strain>
    </source>
</reference>
<dbReference type="EMBL" id="LNYR01000049">
    <property type="protein sequence ID" value="KTD42369.1"/>
    <property type="molecule type" value="Genomic_DNA"/>
</dbReference>
<gene>
    <name evidence="1" type="ORF">Lqua_3347</name>
    <name evidence="2" type="ORF">NCTC12376_00938</name>
</gene>
<protein>
    <submittedName>
        <fullName evidence="2">Uncharacterized protein</fullName>
    </submittedName>
</protein>
<evidence type="ECO:0000313" key="1">
    <source>
        <dbReference type="EMBL" id="KTD42369.1"/>
    </source>
</evidence>